<dbReference type="EMBL" id="QMBP01000039">
    <property type="protein sequence ID" value="RAZ82184.1"/>
    <property type="molecule type" value="Genomic_DNA"/>
</dbReference>
<name>A0A330H757_9HYPH</name>
<evidence type="ECO:0000313" key="2">
    <source>
        <dbReference type="Proteomes" id="UP000251558"/>
    </source>
</evidence>
<dbReference type="Proteomes" id="UP000251558">
    <property type="component" value="Unassembled WGS sequence"/>
</dbReference>
<proteinExistence type="predicted"/>
<comment type="caution">
    <text evidence="1">The sequence shown here is derived from an EMBL/GenBank/DDBJ whole genome shotgun (WGS) entry which is preliminary data.</text>
</comment>
<sequence length="82" mass="8904">MSLTAENGANSKEEEALIVAFRRHTLLPLDDCLYTRLSHRRPTFSLVVEAGHRRAVAVASTGSAQFAGAATRAPSTPRCHTR</sequence>
<reference evidence="1 2" key="2">
    <citation type="submission" date="2018-07" db="EMBL/GenBank/DDBJ databases">
        <title>Diversity of Mesorhizobium strains in Brazil.</title>
        <authorList>
            <person name="Helene L.C.F."/>
            <person name="Dall'Agnol R."/>
            <person name="Delamuta J.R.M."/>
            <person name="Hungria M."/>
        </authorList>
    </citation>
    <scope>NUCLEOTIDE SEQUENCE [LARGE SCALE GENOMIC DNA]</scope>
    <source>
        <strain evidence="1 2">AC99b</strain>
    </source>
</reference>
<accession>A0A330H757</accession>
<reference evidence="2" key="1">
    <citation type="submission" date="2018-06" db="EMBL/GenBank/DDBJ databases">
        <authorList>
            <person name="Helene L.C."/>
            <person name="Dall'Agnol R."/>
            <person name="Delamuta J.R."/>
            <person name="Hungria M."/>
        </authorList>
    </citation>
    <scope>NUCLEOTIDE SEQUENCE [LARGE SCALE GENOMIC DNA]</scope>
    <source>
        <strain evidence="2">AC99b</strain>
    </source>
</reference>
<organism evidence="1 2">
    <name type="scientific">Mesorhizobium hawassense</name>
    <dbReference type="NCBI Taxonomy" id="1209954"/>
    <lineage>
        <taxon>Bacteria</taxon>
        <taxon>Pseudomonadati</taxon>
        <taxon>Pseudomonadota</taxon>
        <taxon>Alphaproteobacteria</taxon>
        <taxon>Hyphomicrobiales</taxon>
        <taxon>Phyllobacteriaceae</taxon>
        <taxon>Mesorhizobium</taxon>
    </lineage>
</organism>
<keyword evidence="2" id="KW-1185">Reference proteome</keyword>
<dbReference type="AlphaFoldDB" id="A0A330H757"/>
<gene>
    <name evidence="1" type="ORF">DPM33_35005</name>
</gene>
<protein>
    <submittedName>
        <fullName evidence="1">Uncharacterized protein</fullName>
    </submittedName>
</protein>
<dbReference type="OrthoDB" id="9803878at2"/>
<evidence type="ECO:0000313" key="1">
    <source>
        <dbReference type="EMBL" id="RAZ82184.1"/>
    </source>
</evidence>